<dbReference type="InterPro" id="IPR045851">
    <property type="entry name" value="AMP-bd_C_sf"/>
</dbReference>
<dbReference type="Pfam" id="PF00975">
    <property type="entry name" value="Thioesterase"/>
    <property type="match status" value="1"/>
</dbReference>
<evidence type="ECO:0000256" key="1">
    <source>
        <dbReference type="ARBA" id="ARBA00001957"/>
    </source>
</evidence>
<organism evidence="5 6">
    <name type="scientific">Xanthomonas vesicatoria ATCC 35937</name>
    <dbReference type="NCBI Taxonomy" id="925775"/>
    <lineage>
        <taxon>Bacteria</taxon>
        <taxon>Pseudomonadati</taxon>
        <taxon>Pseudomonadota</taxon>
        <taxon>Gammaproteobacteria</taxon>
        <taxon>Lysobacterales</taxon>
        <taxon>Lysobacteraceae</taxon>
        <taxon>Xanthomonas</taxon>
    </lineage>
</organism>
<dbReference type="Gene3D" id="3.30.300.30">
    <property type="match status" value="1"/>
</dbReference>
<evidence type="ECO:0000313" key="5">
    <source>
        <dbReference type="EMBL" id="EGD10880.1"/>
    </source>
</evidence>
<dbReference type="InterPro" id="IPR006162">
    <property type="entry name" value="Ppantetheine_attach_site"/>
</dbReference>
<dbReference type="PANTHER" id="PTHR45527:SF1">
    <property type="entry name" value="FATTY ACID SYNTHASE"/>
    <property type="match status" value="1"/>
</dbReference>
<dbReference type="SMART" id="SM00823">
    <property type="entry name" value="PKS_PP"/>
    <property type="match status" value="1"/>
</dbReference>
<comment type="caution">
    <text evidence="5">The sequence shown here is derived from an EMBL/GenBank/DDBJ whole genome shotgun (WGS) entry which is preliminary data.</text>
</comment>
<keyword evidence="3" id="KW-0597">Phosphoprotein</keyword>
<evidence type="ECO:0000256" key="3">
    <source>
        <dbReference type="ARBA" id="ARBA00022553"/>
    </source>
</evidence>
<dbReference type="InterPro" id="IPR036736">
    <property type="entry name" value="ACP-like_sf"/>
</dbReference>
<dbReference type="SUPFAM" id="SSF56801">
    <property type="entry name" value="Acetyl-CoA synthetase-like"/>
    <property type="match status" value="1"/>
</dbReference>
<dbReference type="Pfam" id="PF00550">
    <property type="entry name" value="PP-binding"/>
    <property type="match status" value="1"/>
</dbReference>
<dbReference type="InterPro" id="IPR029058">
    <property type="entry name" value="AB_hydrolase_fold"/>
</dbReference>
<dbReference type="InterPro" id="IPR009081">
    <property type="entry name" value="PP-bd_ACP"/>
</dbReference>
<dbReference type="GO" id="GO:0043041">
    <property type="term" value="P:amino acid activation for nonribosomal peptide biosynthetic process"/>
    <property type="evidence" value="ECO:0007669"/>
    <property type="project" value="TreeGrafter"/>
</dbReference>
<dbReference type="EMBL" id="AEQV01000016">
    <property type="protein sequence ID" value="EGD10880.1"/>
    <property type="molecule type" value="Genomic_DNA"/>
</dbReference>
<dbReference type="FunFam" id="1.10.1200.10:FF:000005">
    <property type="entry name" value="Nonribosomal peptide synthetase 1"/>
    <property type="match status" value="1"/>
</dbReference>
<dbReference type="PROSITE" id="PS50075">
    <property type="entry name" value="CARRIER"/>
    <property type="match status" value="1"/>
</dbReference>
<dbReference type="eggNOG" id="COG3319">
    <property type="taxonomic scope" value="Bacteria"/>
</dbReference>
<dbReference type="eggNOG" id="COG1020">
    <property type="taxonomic scope" value="Bacteria"/>
</dbReference>
<dbReference type="InterPro" id="IPR020806">
    <property type="entry name" value="PKS_PP-bd"/>
</dbReference>
<protein>
    <submittedName>
        <fullName evidence="5">Thioesterase of type I polyketide synthase or non-ribosomal peptide synthase like protein</fullName>
    </submittedName>
</protein>
<comment type="cofactor">
    <cofactor evidence="1">
        <name>pantetheine 4'-phosphate</name>
        <dbReference type="ChEBI" id="CHEBI:47942"/>
    </cofactor>
</comment>
<dbReference type="InterPro" id="IPR001031">
    <property type="entry name" value="Thioesterase"/>
</dbReference>
<evidence type="ECO:0000256" key="2">
    <source>
        <dbReference type="ARBA" id="ARBA00022450"/>
    </source>
</evidence>
<dbReference type="SUPFAM" id="SSF47336">
    <property type="entry name" value="ACP-like"/>
    <property type="match status" value="1"/>
</dbReference>
<dbReference type="PROSITE" id="PS00012">
    <property type="entry name" value="PHOSPHOPANTETHEINE"/>
    <property type="match status" value="1"/>
</dbReference>
<dbReference type="AlphaFoldDB" id="F0B9B9"/>
<dbReference type="Gene3D" id="3.40.50.1820">
    <property type="entry name" value="alpha/beta hydrolase"/>
    <property type="match status" value="1"/>
</dbReference>
<dbReference type="GO" id="GO:0005829">
    <property type="term" value="C:cytosol"/>
    <property type="evidence" value="ECO:0007669"/>
    <property type="project" value="TreeGrafter"/>
</dbReference>
<evidence type="ECO:0000259" key="4">
    <source>
        <dbReference type="PROSITE" id="PS50075"/>
    </source>
</evidence>
<dbReference type="GO" id="GO:0009239">
    <property type="term" value="P:enterobactin biosynthetic process"/>
    <property type="evidence" value="ECO:0007669"/>
    <property type="project" value="TreeGrafter"/>
</dbReference>
<dbReference type="SUPFAM" id="SSF53474">
    <property type="entry name" value="alpha/beta-Hydrolases"/>
    <property type="match status" value="1"/>
</dbReference>
<dbReference type="GO" id="GO:0009366">
    <property type="term" value="C:enterobactin synthetase complex"/>
    <property type="evidence" value="ECO:0007669"/>
    <property type="project" value="TreeGrafter"/>
</dbReference>
<evidence type="ECO:0000313" key="6">
    <source>
        <dbReference type="Proteomes" id="UP000003299"/>
    </source>
</evidence>
<dbReference type="Proteomes" id="UP000003299">
    <property type="component" value="Unassembled WGS sequence"/>
</dbReference>
<proteinExistence type="predicted"/>
<accession>F0B9B9</accession>
<sequence length="276" mass="29731">MLRAHLQQRLPAAMIPSLWMPLPALPLTANGKLDRRALPAPGALAKRAHVAPRDALEHQLATLLQEVLGIEVVGVDDNFFELGGDSLRAAEMAARFPQLFGVELPLGTLFHAPTITGLSEVIKRSAQAPNDPLGVLLPMRAGSAGATPLFCIHPVIGLGWSYLTLLGQLDPQWPLYALQSPALSDPQHRPESIEAIARDYLARLRSVQPHGPYRLMGWSLGGLIAHAMAAELHDLGEQVELLAMLDSYPHLEQAAALPEAENVRASVHALGLTLAH</sequence>
<name>F0B9B9_9XANT</name>
<feature type="domain" description="Carrier" evidence="4">
    <location>
        <begin position="51"/>
        <end position="126"/>
    </location>
</feature>
<dbReference type="GO" id="GO:0031177">
    <property type="term" value="F:phosphopantetheine binding"/>
    <property type="evidence" value="ECO:0007669"/>
    <property type="project" value="InterPro"/>
</dbReference>
<dbReference type="PANTHER" id="PTHR45527">
    <property type="entry name" value="NONRIBOSOMAL PEPTIDE SYNTHETASE"/>
    <property type="match status" value="1"/>
</dbReference>
<gene>
    <name evidence="5" type="ORF">XVE_0671</name>
</gene>
<feature type="non-terminal residue" evidence="5">
    <location>
        <position position="276"/>
    </location>
</feature>
<reference evidence="5 6" key="1">
    <citation type="journal article" date="2011" name="BMC Genomics">
        <title>Comparative genomics reveals diversity among xanthomonads infecting tomato and pepper.</title>
        <authorList>
            <person name="Potnis N."/>
            <person name="Krasileva K."/>
            <person name="Chow V."/>
            <person name="Almeida N.F."/>
            <person name="Patil P.B."/>
            <person name="Ryan R.P."/>
            <person name="Sharlach M."/>
            <person name="Behlau F."/>
            <person name="Dow J.M."/>
            <person name="Momol M.T."/>
            <person name="White F.F."/>
            <person name="Preston J.F."/>
            <person name="Vinatzer B.A."/>
            <person name="Koebnik R."/>
            <person name="Setubal J.C."/>
            <person name="Norman D.J."/>
            <person name="Staskawicz B.J."/>
            <person name="Jones J.B."/>
        </authorList>
    </citation>
    <scope>NUCLEOTIDE SEQUENCE [LARGE SCALE GENOMIC DNA]</scope>
    <source>
        <strain evidence="5 6">ATCC 35937</strain>
    </source>
</reference>
<dbReference type="GO" id="GO:0047527">
    <property type="term" value="F:2,3-dihydroxybenzoate-serine ligase activity"/>
    <property type="evidence" value="ECO:0007669"/>
    <property type="project" value="TreeGrafter"/>
</dbReference>
<keyword evidence="2" id="KW-0596">Phosphopantetheine</keyword>